<dbReference type="InterPro" id="IPR011992">
    <property type="entry name" value="EF-hand-dom_pair"/>
</dbReference>
<dbReference type="Pfam" id="PF13405">
    <property type="entry name" value="EF-hand_6"/>
    <property type="match status" value="1"/>
</dbReference>
<dbReference type="GO" id="GO:0034454">
    <property type="term" value="P:microtubule anchoring at centrosome"/>
    <property type="evidence" value="ECO:0007669"/>
    <property type="project" value="TreeGrafter"/>
</dbReference>
<dbReference type="OMA" id="KMQRSHT"/>
<evidence type="ECO:0000313" key="9">
    <source>
        <dbReference type="EnsemblMetazoa" id="CapteP192092"/>
    </source>
</evidence>
<dbReference type="GO" id="GO:0005813">
    <property type="term" value="C:centrosome"/>
    <property type="evidence" value="ECO:0007669"/>
    <property type="project" value="UniProtKB-SubCell"/>
</dbReference>
<evidence type="ECO:0000259" key="7">
    <source>
        <dbReference type="PROSITE" id="PS50222"/>
    </source>
</evidence>
<dbReference type="InterPro" id="IPR018247">
    <property type="entry name" value="EF_Hand_1_Ca_BS"/>
</dbReference>
<protein>
    <recommendedName>
        <fullName evidence="7">EF-hand domain-containing protein</fullName>
    </recommendedName>
</protein>
<evidence type="ECO:0000256" key="4">
    <source>
        <dbReference type="ARBA" id="ARBA00022837"/>
    </source>
</evidence>
<accession>R7UP38</accession>
<dbReference type="SMART" id="SM00054">
    <property type="entry name" value="EFh"/>
    <property type="match status" value="1"/>
</dbReference>
<evidence type="ECO:0000313" key="10">
    <source>
        <dbReference type="Proteomes" id="UP000014760"/>
    </source>
</evidence>
<dbReference type="AlphaFoldDB" id="R7UP38"/>
<evidence type="ECO:0000313" key="8">
    <source>
        <dbReference type="EMBL" id="ELU07878.1"/>
    </source>
</evidence>
<dbReference type="OrthoDB" id="5799458at2759"/>
<dbReference type="Proteomes" id="UP000014760">
    <property type="component" value="Unassembled WGS sequence"/>
</dbReference>
<dbReference type="PROSITE" id="PS50222">
    <property type="entry name" value="EF_HAND_2"/>
    <property type="match status" value="1"/>
</dbReference>
<dbReference type="HOGENOM" id="CLU_1688396_0_0_1"/>
<sequence length="156" mass="17242">MEQMSDQELKQLFDKLDVNRDGKVGLQEFLNGLFQHGSSTAPSPKQPISNHQQKPQTVRTDASSTDVLDIDASLFSTLDPEGIGFAKPALIIELWESLGISHGGDILEYLQFSLSSIVNLSALSKALHHEIHHVEGDNAVYQAAIVSYENELRCLR</sequence>
<dbReference type="Gene3D" id="1.10.238.10">
    <property type="entry name" value="EF-hand"/>
    <property type="match status" value="1"/>
</dbReference>
<dbReference type="EMBL" id="KB299559">
    <property type="protein sequence ID" value="ELU07878.1"/>
    <property type="molecule type" value="Genomic_DNA"/>
</dbReference>
<evidence type="ECO:0000256" key="6">
    <source>
        <dbReference type="SAM" id="MobiDB-lite"/>
    </source>
</evidence>
<gene>
    <name evidence="8" type="ORF">CAPTEDRAFT_192092</name>
</gene>
<name>R7UP38_CAPTE</name>
<dbReference type="EMBL" id="AMQN01042731">
    <property type="status" value="NOT_ANNOTATED_CDS"/>
    <property type="molecule type" value="Genomic_DNA"/>
</dbReference>
<reference evidence="8 10" key="2">
    <citation type="journal article" date="2013" name="Nature">
        <title>Insights into bilaterian evolution from three spiralian genomes.</title>
        <authorList>
            <person name="Simakov O."/>
            <person name="Marletaz F."/>
            <person name="Cho S.J."/>
            <person name="Edsinger-Gonzales E."/>
            <person name="Havlak P."/>
            <person name="Hellsten U."/>
            <person name="Kuo D.H."/>
            <person name="Larsson T."/>
            <person name="Lv J."/>
            <person name="Arendt D."/>
            <person name="Savage R."/>
            <person name="Osoegawa K."/>
            <person name="de Jong P."/>
            <person name="Grimwood J."/>
            <person name="Chapman J.A."/>
            <person name="Shapiro H."/>
            <person name="Aerts A."/>
            <person name="Otillar R.P."/>
            <person name="Terry A.Y."/>
            <person name="Boore J.L."/>
            <person name="Grigoriev I.V."/>
            <person name="Lindberg D.R."/>
            <person name="Seaver E.C."/>
            <person name="Weisblat D.A."/>
            <person name="Putnam N.H."/>
            <person name="Rokhsar D.S."/>
        </authorList>
    </citation>
    <scope>NUCLEOTIDE SEQUENCE</scope>
    <source>
        <strain evidence="8 10">I ESC-2004</strain>
    </source>
</reference>
<reference evidence="10" key="1">
    <citation type="submission" date="2012-12" db="EMBL/GenBank/DDBJ databases">
        <authorList>
            <person name="Hellsten U."/>
            <person name="Grimwood J."/>
            <person name="Chapman J.A."/>
            <person name="Shapiro H."/>
            <person name="Aerts A."/>
            <person name="Otillar R.P."/>
            <person name="Terry A.Y."/>
            <person name="Boore J.L."/>
            <person name="Simakov O."/>
            <person name="Marletaz F."/>
            <person name="Cho S.-J."/>
            <person name="Edsinger-Gonzales E."/>
            <person name="Havlak P."/>
            <person name="Kuo D.-H."/>
            <person name="Larsson T."/>
            <person name="Lv J."/>
            <person name="Arendt D."/>
            <person name="Savage R."/>
            <person name="Osoegawa K."/>
            <person name="de Jong P."/>
            <person name="Lindberg D.R."/>
            <person name="Seaver E.C."/>
            <person name="Weisblat D.A."/>
            <person name="Putnam N.H."/>
            <person name="Grigoriev I.V."/>
            <person name="Rokhsar D.S."/>
        </authorList>
    </citation>
    <scope>NUCLEOTIDE SEQUENCE</scope>
    <source>
        <strain evidence="10">I ESC-2004</strain>
    </source>
</reference>
<reference evidence="9" key="3">
    <citation type="submission" date="2015-06" db="UniProtKB">
        <authorList>
            <consortium name="EnsemblMetazoa"/>
        </authorList>
    </citation>
    <scope>IDENTIFICATION</scope>
</reference>
<dbReference type="PANTHER" id="PTHR18905">
    <property type="entry name" value="NINEIN"/>
    <property type="match status" value="1"/>
</dbReference>
<feature type="domain" description="EF-hand" evidence="7">
    <location>
        <begin position="4"/>
        <end position="39"/>
    </location>
</feature>
<evidence type="ECO:0000256" key="3">
    <source>
        <dbReference type="ARBA" id="ARBA00022553"/>
    </source>
</evidence>
<keyword evidence="2" id="KW-0963">Cytoplasm</keyword>
<dbReference type="PROSITE" id="PS00018">
    <property type="entry name" value="EF_HAND_1"/>
    <property type="match status" value="1"/>
</dbReference>
<feature type="region of interest" description="Disordered" evidence="6">
    <location>
        <begin position="36"/>
        <end position="64"/>
    </location>
</feature>
<proteinExistence type="predicted"/>
<keyword evidence="4" id="KW-0106">Calcium</keyword>
<evidence type="ECO:0000256" key="5">
    <source>
        <dbReference type="ARBA" id="ARBA00023212"/>
    </source>
</evidence>
<organism evidence="8">
    <name type="scientific">Capitella teleta</name>
    <name type="common">Polychaete worm</name>
    <dbReference type="NCBI Taxonomy" id="283909"/>
    <lineage>
        <taxon>Eukaryota</taxon>
        <taxon>Metazoa</taxon>
        <taxon>Spiralia</taxon>
        <taxon>Lophotrochozoa</taxon>
        <taxon>Annelida</taxon>
        <taxon>Polychaeta</taxon>
        <taxon>Sedentaria</taxon>
        <taxon>Scolecida</taxon>
        <taxon>Capitellidae</taxon>
        <taxon>Capitella</taxon>
    </lineage>
</organism>
<dbReference type="PANTHER" id="PTHR18905:SF13">
    <property type="entry name" value="NON-CENTROSOMAL MICROTUBULE ARRAY"/>
    <property type="match status" value="1"/>
</dbReference>
<keyword evidence="10" id="KW-1185">Reference proteome</keyword>
<evidence type="ECO:0000256" key="2">
    <source>
        <dbReference type="ARBA" id="ARBA00022490"/>
    </source>
</evidence>
<keyword evidence="3" id="KW-0597">Phosphoprotein</keyword>
<dbReference type="SUPFAM" id="SSF47473">
    <property type="entry name" value="EF-hand"/>
    <property type="match status" value="2"/>
</dbReference>
<comment type="subcellular location">
    <subcellularLocation>
        <location evidence="1">Cytoplasm</location>
        <location evidence="1">Cytoskeleton</location>
        <location evidence="1">Microtubule organizing center</location>
        <location evidence="1">Centrosome</location>
    </subcellularLocation>
</comment>
<evidence type="ECO:0000256" key="1">
    <source>
        <dbReference type="ARBA" id="ARBA00004300"/>
    </source>
</evidence>
<dbReference type="GO" id="GO:0005509">
    <property type="term" value="F:calcium ion binding"/>
    <property type="evidence" value="ECO:0007669"/>
    <property type="project" value="InterPro"/>
</dbReference>
<keyword evidence="5" id="KW-0206">Cytoskeleton</keyword>
<dbReference type="InterPro" id="IPR002048">
    <property type="entry name" value="EF_hand_dom"/>
</dbReference>
<dbReference type="EnsemblMetazoa" id="CapteT192092">
    <property type="protein sequence ID" value="CapteP192092"/>
    <property type="gene ID" value="CapteG192092"/>
</dbReference>